<protein>
    <submittedName>
        <fullName evidence="1">Uncharacterized protein</fullName>
    </submittedName>
</protein>
<reference evidence="1" key="1">
    <citation type="submission" date="2020-11" db="EMBL/GenBank/DDBJ databases">
        <authorList>
            <person name="Koelle M."/>
            <person name="Horta M.A.C."/>
            <person name="Nowrousian M."/>
            <person name="Ohm R.A."/>
            <person name="Benz P."/>
            <person name="Pilgard A."/>
        </authorList>
    </citation>
    <scope>NUCLEOTIDE SEQUENCE</scope>
    <source>
        <strain evidence="1">FPRL280</strain>
    </source>
</reference>
<evidence type="ECO:0000313" key="2">
    <source>
        <dbReference type="Proteomes" id="UP000639403"/>
    </source>
</evidence>
<accession>A0A8H7P9Z7</accession>
<organism evidence="1 2">
    <name type="scientific">Rhodonia placenta</name>
    <dbReference type="NCBI Taxonomy" id="104341"/>
    <lineage>
        <taxon>Eukaryota</taxon>
        <taxon>Fungi</taxon>
        <taxon>Dikarya</taxon>
        <taxon>Basidiomycota</taxon>
        <taxon>Agaricomycotina</taxon>
        <taxon>Agaricomycetes</taxon>
        <taxon>Polyporales</taxon>
        <taxon>Adustoporiaceae</taxon>
        <taxon>Rhodonia</taxon>
    </lineage>
</organism>
<dbReference type="Proteomes" id="UP000639403">
    <property type="component" value="Unassembled WGS sequence"/>
</dbReference>
<reference evidence="1" key="2">
    <citation type="journal article" name="Front. Microbiol.">
        <title>Degradative Capacity of Two Strains of Rhodonia placenta: From Phenotype to Genotype.</title>
        <authorList>
            <person name="Kolle M."/>
            <person name="Horta M.A.C."/>
            <person name="Nowrousian M."/>
            <person name="Ohm R.A."/>
            <person name="Benz J.P."/>
            <person name="Pilgard A."/>
        </authorList>
    </citation>
    <scope>NUCLEOTIDE SEQUENCE</scope>
    <source>
        <strain evidence="1">FPRL280</strain>
    </source>
</reference>
<comment type="caution">
    <text evidence="1">The sequence shown here is derived from an EMBL/GenBank/DDBJ whole genome shotgun (WGS) entry which is preliminary data.</text>
</comment>
<name>A0A8H7P9Z7_9APHY</name>
<proteinExistence type="predicted"/>
<gene>
    <name evidence="1" type="ORF">IEO21_01437</name>
</gene>
<evidence type="ECO:0000313" key="1">
    <source>
        <dbReference type="EMBL" id="KAF9820428.1"/>
    </source>
</evidence>
<dbReference type="EMBL" id="JADOXO010000010">
    <property type="protein sequence ID" value="KAF9820428.1"/>
    <property type="molecule type" value="Genomic_DNA"/>
</dbReference>
<sequence>MAAKWASDSILS</sequence>